<feature type="signal peptide" evidence="3">
    <location>
        <begin position="1"/>
        <end position="19"/>
    </location>
</feature>
<evidence type="ECO:0000313" key="4">
    <source>
        <dbReference type="EMBL" id="CAK1548726.1"/>
    </source>
</evidence>
<keyword evidence="3" id="KW-0732">Signal</keyword>
<feature type="region of interest" description="Disordered" evidence="1">
    <location>
        <begin position="516"/>
        <end position="550"/>
    </location>
</feature>
<accession>A0AAV1JHC7</accession>
<reference evidence="4 5" key="1">
    <citation type="submission" date="2023-11" db="EMBL/GenBank/DDBJ databases">
        <authorList>
            <person name="Okamura Y."/>
        </authorList>
    </citation>
    <scope>NUCLEOTIDE SEQUENCE [LARGE SCALE GENOMIC DNA]</scope>
</reference>
<gene>
    <name evidence="4" type="ORF">LNINA_LOCUS8087</name>
</gene>
<protein>
    <submittedName>
        <fullName evidence="4">Uncharacterized protein</fullName>
    </submittedName>
</protein>
<keyword evidence="2" id="KW-1133">Transmembrane helix</keyword>
<feature type="chain" id="PRO_5043740632" evidence="3">
    <location>
        <begin position="20"/>
        <end position="584"/>
    </location>
</feature>
<evidence type="ECO:0000256" key="3">
    <source>
        <dbReference type="SAM" id="SignalP"/>
    </source>
</evidence>
<keyword evidence="2" id="KW-0812">Transmembrane</keyword>
<dbReference type="AlphaFoldDB" id="A0AAV1JHC7"/>
<keyword evidence="2" id="KW-0472">Membrane</keyword>
<evidence type="ECO:0000313" key="5">
    <source>
        <dbReference type="Proteomes" id="UP001497472"/>
    </source>
</evidence>
<evidence type="ECO:0000256" key="2">
    <source>
        <dbReference type="SAM" id="Phobius"/>
    </source>
</evidence>
<sequence>MLYFLLLTLFFLLIKVRDCSHIGSCLFHNRLTKASRYDCWNELDLAKLRARQIFEQVIPSDVIPSKIDTKYSKDILKYFRRALRLVDRHEEPNKQTSLILKEALADTIGAHMRGEILPAARFAYYAGSLPYRNVKDLHDYFDNIKVYLNTQGFGWRKPHTVPILTNMTVEKIVIGSGKLFDPCTFVINKRDTNSCIHLPPPKIDDPREPSALALPFKSNGLLSLTSPKSKNVILKYYTTASRCLLKRSPDKCRHTDFVNFNNEMWHWMKRDVAPHLVDEKLYAAYGGILRVAAAAQAYGKGLSRRNLFTYQDAGVSKWHPWGALKNSYVYVNADWTPYCCVFIILLIGLAICLIQILYSYLFGDDDGCHCRGHPRNSSASNDVEYANVESNIPAMLPAQKNVYYTLDHAKRVSGSSRVKSSSVGSVKTERVYDLNENKEKLMDIILSESGDSSEESVGIKNAESDNNVIDVGCVNRSKSPPKIETSVDEMKIYKGNARRTQMYSSTTRSEISCRDNATGSVWSGSESSSSGESVTTDSSKSRCRRSRSSRDLAWARRVISKHALKSTSATELDGTSFITPPSRR</sequence>
<name>A0AAV1JHC7_9NEOP</name>
<evidence type="ECO:0000256" key="1">
    <source>
        <dbReference type="SAM" id="MobiDB-lite"/>
    </source>
</evidence>
<keyword evidence="5" id="KW-1185">Reference proteome</keyword>
<proteinExistence type="predicted"/>
<dbReference type="EMBL" id="CAVLEF010000010">
    <property type="protein sequence ID" value="CAK1548726.1"/>
    <property type="molecule type" value="Genomic_DNA"/>
</dbReference>
<dbReference type="Proteomes" id="UP001497472">
    <property type="component" value="Unassembled WGS sequence"/>
</dbReference>
<feature type="region of interest" description="Disordered" evidence="1">
    <location>
        <begin position="565"/>
        <end position="584"/>
    </location>
</feature>
<feature type="transmembrane region" description="Helical" evidence="2">
    <location>
        <begin position="335"/>
        <end position="361"/>
    </location>
</feature>
<organism evidence="4 5">
    <name type="scientific">Leptosia nina</name>
    <dbReference type="NCBI Taxonomy" id="320188"/>
    <lineage>
        <taxon>Eukaryota</taxon>
        <taxon>Metazoa</taxon>
        <taxon>Ecdysozoa</taxon>
        <taxon>Arthropoda</taxon>
        <taxon>Hexapoda</taxon>
        <taxon>Insecta</taxon>
        <taxon>Pterygota</taxon>
        <taxon>Neoptera</taxon>
        <taxon>Endopterygota</taxon>
        <taxon>Lepidoptera</taxon>
        <taxon>Glossata</taxon>
        <taxon>Ditrysia</taxon>
        <taxon>Papilionoidea</taxon>
        <taxon>Pieridae</taxon>
        <taxon>Pierinae</taxon>
        <taxon>Leptosia</taxon>
    </lineage>
</organism>
<comment type="caution">
    <text evidence="4">The sequence shown here is derived from an EMBL/GenBank/DDBJ whole genome shotgun (WGS) entry which is preliminary data.</text>
</comment>
<feature type="compositionally biased region" description="Low complexity" evidence="1">
    <location>
        <begin position="518"/>
        <end position="538"/>
    </location>
</feature>